<keyword evidence="1" id="KW-0805">Transcription regulation</keyword>
<keyword evidence="2" id="KW-0238">DNA-binding</keyword>
<dbReference type="SUPFAM" id="SSF46785">
    <property type="entry name" value="Winged helix' DNA-binding domain"/>
    <property type="match status" value="1"/>
</dbReference>
<evidence type="ECO:0000256" key="3">
    <source>
        <dbReference type="ARBA" id="ARBA00023163"/>
    </source>
</evidence>
<reference evidence="7" key="1">
    <citation type="submission" date="2016-11" db="EMBL/GenBank/DDBJ databases">
        <authorList>
            <person name="Varghese N."/>
            <person name="Submissions S."/>
        </authorList>
    </citation>
    <scope>NUCLEOTIDE SEQUENCE [LARGE SCALE GENOMIC DNA]</scope>
    <source>
        <strain evidence="7">GAS401</strain>
    </source>
</reference>
<evidence type="ECO:0000259" key="5">
    <source>
        <dbReference type="PROSITE" id="PS50949"/>
    </source>
</evidence>
<dbReference type="SUPFAM" id="SSF48008">
    <property type="entry name" value="GntR ligand-binding domain-like"/>
    <property type="match status" value="1"/>
</dbReference>
<gene>
    <name evidence="6" type="ORF">SAMN05444170_0521</name>
</gene>
<keyword evidence="7" id="KW-1185">Reference proteome</keyword>
<organism evidence="6 7">
    <name type="scientific">Bradyrhizobium erythrophlei</name>
    <dbReference type="NCBI Taxonomy" id="1437360"/>
    <lineage>
        <taxon>Bacteria</taxon>
        <taxon>Pseudomonadati</taxon>
        <taxon>Pseudomonadota</taxon>
        <taxon>Alphaproteobacteria</taxon>
        <taxon>Hyphomicrobiales</taxon>
        <taxon>Nitrobacteraceae</taxon>
        <taxon>Bradyrhizobium</taxon>
    </lineage>
</organism>
<dbReference type="InterPro" id="IPR036388">
    <property type="entry name" value="WH-like_DNA-bd_sf"/>
</dbReference>
<dbReference type="AlphaFoldDB" id="A0A1M7T0B2"/>
<name>A0A1M7T0B2_9BRAD</name>
<evidence type="ECO:0000313" key="6">
    <source>
        <dbReference type="EMBL" id="SHN64067.1"/>
    </source>
</evidence>
<dbReference type="Gene3D" id="1.10.10.10">
    <property type="entry name" value="Winged helix-like DNA-binding domain superfamily/Winged helix DNA-binding domain"/>
    <property type="match status" value="1"/>
</dbReference>
<dbReference type="SMART" id="SM00895">
    <property type="entry name" value="FCD"/>
    <property type="match status" value="1"/>
</dbReference>
<dbReference type="GO" id="GO:0003700">
    <property type="term" value="F:DNA-binding transcription factor activity"/>
    <property type="evidence" value="ECO:0007669"/>
    <property type="project" value="InterPro"/>
</dbReference>
<evidence type="ECO:0000256" key="2">
    <source>
        <dbReference type="ARBA" id="ARBA00023125"/>
    </source>
</evidence>
<protein>
    <submittedName>
        <fullName evidence="6">Transcriptional regulator, GntR family</fullName>
    </submittedName>
</protein>
<dbReference type="PANTHER" id="PTHR43537:SF49">
    <property type="entry name" value="TRANSCRIPTIONAL REGULATORY PROTEIN"/>
    <property type="match status" value="1"/>
</dbReference>
<proteinExistence type="predicted"/>
<dbReference type="Pfam" id="PF00392">
    <property type="entry name" value="GntR"/>
    <property type="match status" value="1"/>
</dbReference>
<dbReference type="EMBL" id="LT670849">
    <property type="protein sequence ID" value="SHN64067.1"/>
    <property type="molecule type" value="Genomic_DNA"/>
</dbReference>
<keyword evidence="3" id="KW-0804">Transcription</keyword>
<dbReference type="InterPro" id="IPR036390">
    <property type="entry name" value="WH_DNA-bd_sf"/>
</dbReference>
<dbReference type="Proteomes" id="UP000184096">
    <property type="component" value="Chromosome I"/>
</dbReference>
<dbReference type="InterPro" id="IPR011711">
    <property type="entry name" value="GntR_C"/>
</dbReference>
<dbReference type="GO" id="GO:0003677">
    <property type="term" value="F:DNA binding"/>
    <property type="evidence" value="ECO:0007669"/>
    <property type="project" value="UniProtKB-KW"/>
</dbReference>
<sequence>MAGKSTKRATVRAPKSRELPVARPREPAAALIAKRIEEDIVLGRRQPRERLIEQDLCELFQTHRGDVRLALFELEKKGLVGRIPNRGALVRGLTPREVREIYAVREELEVMAISIIPLPVAAADIKRLEELQRRHSAAIAAGDLLTAFYSNLSFHQVMFGLCGNSCLIETIDLLAQKVYGIRSYANAVSGVLDRARQDHLDMIQALRNSQRKELVALARRHLLPAPEAYIKDYERRFGKADLETAS</sequence>
<feature type="region of interest" description="Disordered" evidence="4">
    <location>
        <begin position="1"/>
        <end position="20"/>
    </location>
</feature>
<dbReference type="SMART" id="SM00345">
    <property type="entry name" value="HTH_GNTR"/>
    <property type="match status" value="1"/>
</dbReference>
<dbReference type="Gene3D" id="1.20.120.530">
    <property type="entry name" value="GntR ligand-binding domain-like"/>
    <property type="match status" value="1"/>
</dbReference>
<feature type="compositionally biased region" description="Basic residues" evidence="4">
    <location>
        <begin position="1"/>
        <end position="10"/>
    </location>
</feature>
<dbReference type="Pfam" id="PF07729">
    <property type="entry name" value="FCD"/>
    <property type="match status" value="1"/>
</dbReference>
<evidence type="ECO:0000256" key="1">
    <source>
        <dbReference type="ARBA" id="ARBA00023015"/>
    </source>
</evidence>
<evidence type="ECO:0000256" key="4">
    <source>
        <dbReference type="SAM" id="MobiDB-lite"/>
    </source>
</evidence>
<accession>A0A1M7T0B2</accession>
<evidence type="ECO:0000313" key="7">
    <source>
        <dbReference type="Proteomes" id="UP000184096"/>
    </source>
</evidence>
<dbReference type="OrthoDB" id="9816161at2"/>
<feature type="domain" description="HTH gntR-type" evidence="5">
    <location>
        <begin position="26"/>
        <end position="93"/>
    </location>
</feature>
<dbReference type="RefSeq" id="WP_083587917.1">
    <property type="nucleotide sequence ID" value="NZ_LT670849.1"/>
</dbReference>
<dbReference type="PANTHER" id="PTHR43537">
    <property type="entry name" value="TRANSCRIPTIONAL REGULATOR, GNTR FAMILY"/>
    <property type="match status" value="1"/>
</dbReference>
<dbReference type="InterPro" id="IPR000524">
    <property type="entry name" value="Tscrpt_reg_HTH_GntR"/>
</dbReference>
<dbReference type="PROSITE" id="PS50949">
    <property type="entry name" value="HTH_GNTR"/>
    <property type="match status" value="1"/>
</dbReference>
<dbReference type="InterPro" id="IPR008920">
    <property type="entry name" value="TF_FadR/GntR_C"/>
</dbReference>